<dbReference type="AlphaFoldDB" id="A0A6I4P049"/>
<dbReference type="Proteomes" id="UP000438182">
    <property type="component" value="Unassembled WGS sequence"/>
</dbReference>
<name>A0A6I4P049_9MICO</name>
<gene>
    <name evidence="7" type="ORF">GB864_09920</name>
</gene>
<evidence type="ECO:0000313" key="7">
    <source>
        <dbReference type="EMBL" id="MWB98862.1"/>
    </source>
</evidence>
<keyword evidence="2 5" id="KW-0812">Transmembrane</keyword>
<evidence type="ECO:0000256" key="1">
    <source>
        <dbReference type="ARBA" id="ARBA00004141"/>
    </source>
</evidence>
<protein>
    <submittedName>
        <fullName evidence="7">RDD family protein</fullName>
    </submittedName>
</protein>
<dbReference type="Pfam" id="PF06271">
    <property type="entry name" value="RDD"/>
    <property type="match status" value="1"/>
</dbReference>
<dbReference type="EMBL" id="WSTA01000039">
    <property type="protein sequence ID" value="MWB98862.1"/>
    <property type="molecule type" value="Genomic_DNA"/>
</dbReference>
<feature type="transmembrane region" description="Helical" evidence="5">
    <location>
        <begin position="38"/>
        <end position="63"/>
    </location>
</feature>
<dbReference type="PANTHER" id="PTHR38480:SF1">
    <property type="entry name" value="SLR0254 PROTEIN"/>
    <property type="match status" value="1"/>
</dbReference>
<evidence type="ECO:0000256" key="2">
    <source>
        <dbReference type="ARBA" id="ARBA00022692"/>
    </source>
</evidence>
<keyword evidence="4 5" id="KW-0472">Membrane</keyword>
<evidence type="ECO:0000256" key="4">
    <source>
        <dbReference type="ARBA" id="ARBA00023136"/>
    </source>
</evidence>
<evidence type="ECO:0000256" key="5">
    <source>
        <dbReference type="SAM" id="Phobius"/>
    </source>
</evidence>
<dbReference type="GO" id="GO:0016020">
    <property type="term" value="C:membrane"/>
    <property type="evidence" value="ECO:0007669"/>
    <property type="project" value="UniProtKB-SubCell"/>
</dbReference>
<evidence type="ECO:0000256" key="3">
    <source>
        <dbReference type="ARBA" id="ARBA00022989"/>
    </source>
</evidence>
<keyword evidence="3 5" id="KW-1133">Transmembrane helix</keyword>
<evidence type="ECO:0000313" key="8">
    <source>
        <dbReference type="Proteomes" id="UP000438182"/>
    </source>
</evidence>
<keyword evidence="8" id="KW-1185">Reference proteome</keyword>
<proteinExistence type="predicted"/>
<sequence>MCLTLGVSRGPAHAAPPAADVDALVTGEGVALEVRSAGVVLRSAGAAIDVLVTVAGLVLAVWFTNSLFDLGLDEAAGRAVAIVWAVALLVLLPTVVETLSSGRSLGKLALGLRVVRDDGGGIVLRHALVRALVGVLEIWMTLGGLAFVVGLLNPQGKRIGDFLAGTHAQIERVPTPPSAAFAVPAGLETWAATADVGRLPAGLARRIAAFFTHVGSLTPDRRASAAQGLVAEAAAFVAPMPAAPPELALAAIAAVRRERELAALELENARLTALEPTLNARPVGFPER</sequence>
<feature type="transmembrane region" description="Helical" evidence="5">
    <location>
        <begin position="75"/>
        <end position="96"/>
    </location>
</feature>
<accession>A0A6I4P049</accession>
<dbReference type="InterPro" id="IPR010432">
    <property type="entry name" value="RDD"/>
</dbReference>
<reference evidence="7 8" key="1">
    <citation type="submission" date="2019-12" db="EMBL/GenBank/DDBJ databases">
        <authorList>
            <person name="Kim Y.S."/>
        </authorList>
    </citation>
    <scope>NUCLEOTIDE SEQUENCE [LARGE SCALE GENOMIC DNA]</scope>
    <source>
        <strain evidence="7 8">MMS17-SY077</strain>
    </source>
</reference>
<organism evidence="7 8">
    <name type="scientific">Agromyces seonyuensis</name>
    <dbReference type="NCBI Taxonomy" id="2662446"/>
    <lineage>
        <taxon>Bacteria</taxon>
        <taxon>Bacillati</taxon>
        <taxon>Actinomycetota</taxon>
        <taxon>Actinomycetes</taxon>
        <taxon>Micrococcales</taxon>
        <taxon>Microbacteriaceae</taxon>
        <taxon>Agromyces</taxon>
    </lineage>
</organism>
<evidence type="ECO:0000259" key="6">
    <source>
        <dbReference type="Pfam" id="PF06271"/>
    </source>
</evidence>
<comment type="subcellular location">
    <subcellularLocation>
        <location evidence="1">Membrane</location>
        <topology evidence="1">Multi-pass membrane protein</topology>
    </subcellularLocation>
</comment>
<dbReference type="PANTHER" id="PTHR38480">
    <property type="entry name" value="SLR0254 PROTEIN"/>
    <property type="match status" value="1"/>
</dbReference>
<comment type="caution">
    <text evidence="7">The sequence shown here is derived from an EMBL/GenBank/DDBJ whole genome shotgun (WGS) entry which is preliminary data.</text>
</comment>
<feature type="domain" description="RDD" evidence="6">
    <location>
        <begin position="37"/>
        <end position="165"/>
    </location>
</feature>
<feature type="transmembrane region" description="Helical" evidence="5">
    <location>
        <begin position="127"/>
        <end position="152"/>
    </location>
</feature>